<reference evidence="2" key="1">
    <citation type="submission" date="2021-01" db="EMBL/GenBank/DDBJ databases">
        <authorList>
            <consortium name="Aspergillus chevalieri M1 genome sequencing consortium"/>
            <person name="Kazuki M."/>
            <person name="Futagami T."/>
        </authorList>
    </citation>
    <scope>NUCLEOTIDE SEQUENCE</scope>
    <source>
        <strain evidence="2">M1</strain>
    </source>
</reference>
<dbReference type="Proteomes" id="UP000637239">
    <property type="component" value="Chromosome 1"/>
</dbReference>
<evidence type="ECO:0000313" key="2">
    <source>
        <dbReference type="EMBL" id="BCR83314.1"/>
    </source>
</evidence>
<proteinExistence type="predicted"/>
<protein>
    <submittedName>
        <fullName evidence="2">Uncharacterized protein</fullName>
    </submittedName>
</protein>
<reference evidence="2" key="2">
    <citation type="submission" date="2021-02" db="EMBL/GenBank/DDBJ databases">
        <title>Aspergillus chevalieri M1 genome sequence.</title>
        <authorList>
            <person name="Kadooka C."/>
            <person name="Mori K."/>
            <person name="Futagami T."/>
        </authorList>
    </citation>
    <scope>NUCLEOTIDE SEQUENCE</scope>
    <source>
        <strain evidence="2">M1</strain>
    </source>
</reference>
<feature type="region of interest" description="Disordered" evidence="1">
    <location>
        <begin position="38"/>
        <end position="65"/>
    </location>
</feature>
<dbReference type="KEGG" id="ache:ACHE_10716A"/>
<organism evidence="2 3">
    <name type="scientific">Aspergillus chevalieri</name>
    <name type="common">Eurotium chevalieri</name>
    <dbReference type="NCBI Taxonomy" id="182096"/>
    <lineage>
        <taxon>Eukaryota</taxon>
        <taxon>Fungi</taxon>
        <taxon>Dikarya</taxon>
        <taxon>Ascomycota</taxon>
        <taxon>Pezizomycotina</taxon>
        <taxon>Eurotiomycetes</taxon>
        <taxon>Eurotiomycetidae</taxon>
        <taxon>Eurotiales</taxon>
        <taxon>Aspergillaceae</taxon>
        <taxon>Aspergillus</taxon>
        <taxon>Aspergillus subgen. Aspergillus</taxon>
    </lineage>
</organism>
<dbReference type="AlphaFoldDB" id="A0A7R7ZJ94"/>
<dbReference type="EMBL" id="AP024416">
    <property type="protein sequence ID" value="BCR83314.1"/>
    <property type="molecule type" value="Genomic_DNA"/>
</dbReference>
<accession>A0A7R7ZJ94</accession>
<dbReference type="GeneID" id="66977673"/>
<sequence>MTCLKEKLKKLFNCRKIREIYDEWAILLPAKSHLDSDYNFPKGRPPGREGGRGPGAMGWAAAGMG</sequence>
<dbReference type="RefSeq" id="XP_043131836.1">
    <property type="nucleotide sequence ID" value="XM_043282364.1"/>
</dbReference>
<keyword evidence="3" id="KW-1185">Reference proteome</keyword>
<name>A0A7R7ZJ94_ASPCH</name>
<gene>
    <name evidence="2" type="ORF">ACHE_10716A</name>
</gene>
<evidence type="ECO:0000313" key="3">
    <source>
        <dbReference type="Proteomes" id="UP000637239"/>
    </source>
</evidence>
<evidence type="ECO:0000256" key="1">
    <source>
        <dbReference type="SAM" id="MobiDB-lite"/>
    </source>
</evidence>